<dbReference type="PANTHER" id="PTHR10339:SF25">
    <property type="entry name" value="SECRETED EXOENZYME S"/>
    <property type="match status" value="1"/>
</dbReference>
<feature type="non-terminal residue" evidence="15">
    <location>
        <position position="1"/>
    </location>
</feature>
<keyword evidence="10" id="KW-0843">Virulence</keyword>
<keyword evidence="4" id="KW-0800">Toxin</keyword>
<dbReference type="GO" id="GO:0005615">
    <property type="term" value="C:extracellular space"/>
    <property type="evidence" value="ECO:0007669"/>
    <property type="project" value="UniProtKB-ARBA"/>
</dbReference>
<keyword evidence="3" id="KW-0964">Secreted</keyword>
<evidence type="ECO:0000256" key="5">
    <source>
        <dbReference type="ARBA" id="ARBA00022676"/>
    </source>
</evidence>
<dbReference type="Pfam" id="PF01129">
    <property type="entry name" value="ART"/>
    <property type="match status" value="1"/>
</dbReference>
<keyword evidence="7" id="KW-0548">Nucleotidyltransferase</keyword>
<keyword evidence="5 14" id="KW-0328">Glycosyltransferase</keyword>
<dbReference type="EMBL" id="VZTN01015165">
    <property type="protein sequence ID" value="NXS82341.1"/>
    <property type="molecule type" value="Genomic_DNA"/>
</dbReference>
<comment type="similarity">
    <text evidence="2 14">Belongs to the Arg-specific ADP-ribosyltransferase family.</text>
</comment>
<evidence type="ECO:0000256" key="13">
    <source>
        <dbReference type="ARBA" id="ARBA00047597"/>
    </source>
</evidence>
<dbReference type="GO" id="GO:0016779">
    <property type="term" value="F:nucleotidyltransferase activity"/>
    <property type="evidence" value="ECO:0007669"/>
    <property type="project" value="UniProtKB-KW"/>
</dbReference>
<keyword evidence="12" id="KW-1015">Disulfide bond</keyword>
<dbReference type="EC" id="2.4.2.31" evidence="14"/>
<evidence type="ECO:0000256" key="6">
    <source>
        <dbReference type="ARBA" id="ARBA00022679"/>
    </source>
</evidence>
<dbReference type="PANTHER" id="PTHR10339">
    <property type="entry name" value="ADP-RIBOSYLTRANSFERASE"/>
    <property type="match status" value="1"/>
</dbReference>
<dbReference type="GO" id="GO:0106274">
    <property type="term" value="F:NAD+-protein-arginine ADP-ribosyltransferase activity"/>
    <property type="evidence" value="ECO:0007669"/>
    <property type="project" value="UniProtKB-EC"/>
</dbReference>
<evidence type="ECO:0000256" key="2">
    <source>
        <dbReference type="ARBA" id="ARBA00009558"/>
    </source>
</evidence>
<dbReference type="InterPro" id="IPR000768">
    <property type="entry name" value="ART"/>
</dbReference>
<evidence type="ECO:0000256" key="9">
    <source>
        <dbReference type="ARBA" id="ARBA00022857"/>
    </source>
</evidence>
<sequence>PAMTEALLDLKAFELWQNKNFSRVWSNAWLEWLMQGFPLSPLSSKELAIALMAYTMEDKPVCEDFNDAVREAGSSPQQYQHKFHYKAWHFLLTQALATLRVTQGQQCRNVFRRVSDVWFQAQPGDIIRFGQFALTSLDEAVTYGFGTDTVFEVYTCHGADISKFSKKSKQQEVLIPPFESFNVTNVTQDGKSTRIQLSSTGTHSNYNCEWLGGDITEGTTW</sequence>
<dbReference type="GO" id="GO:0046677">
    <property type="term" value="P:response to antibiotic"/>
    <property type="evidence" value="ECO:0007669"/>
    <property type="project" value="UniProtKB-ARBA"/>
</dbReference>
<dbReference type="Gene3D" id="3.90.176.10">
    <property type="entry name" value="Toxin ADP-ribosyltransferase, Chain A, domain 1"/>
    <property type="match status" value="1"/>
</dbReference>
<organism evidence="15 16">
    <name type="scientific">Erpornis zantholeuca</name>
    <dbReference type="NCBI Taxonomy" id="1112836"/>
    <lineage>
        <taxon>Eukaryota</taxon>
        <taxon>Metazoa</taxon>
        <taxon>Chordata</taxon>
        <taxon>Craniata</taxon>
        <taxon>Vertebrata</taxon>
        <taxon>Euteleostomi</taxon>
        <taxon>Archelosauria</taxon>
        <taxon>Archosauria</taxon>
        <taxon>Dinosauria</taxon>
        <taxon>Saurischia</taxon>
        <taxon>Theropoda</taxon>
        <taxon>Coelurosauria</taxon>
        <taxon>Aves</taxon>
        <taxon>Neognathae</taxon>
        <taxon>Neoaves</taxon>
        <taxon>Telluraves</taxon>
        <taxon>Australaves</taxon>
        <taxon>Passeriformes</taxon>
        <taxon>Sylvioidea</taxon>
        <taxon>Timaliidae</taxon>
        <taxon>Erpornis</taxon>
    </lineage>
</organism>
<keyword evidence="9 14" id="KW-0521">NADP</keyword>
<comment type="caution">
    <text evidence="15">The sequence shown here is derived from an EMBL/GenBank/DDBJ whole genome shotgun (WGS) entry which is preliminary data.</text>
</comment>
<evidence type="ECO:0000313" key="16">
    <source>
        <dbReference type="Proteomes" id="UP000545329"/>
    </source>
</evidence>
<reference evidence="15 16" key="1">
    <citation type="submission" date="2019-09" db="EMBL/GenBank/DDBJ databases">
        <title>Bird 10,000 Genomes (B10K) Project - Family phase.</title>
        <authorList>
            <person name="Zhang G."/>
        </authorList>
    </citation>
    <scope>NUCLEOTIDE SEQUENCE [LARGE SCALE GENOMIC DNA]</scope>
    <source>
        <strain evidence="15">B10K-DU-002-58</strain>
        <tissue evidence="15">Muscle</tissue>
    </source>
</reference>
<keyword evidence="6 14" id="KW-0808">Transferase</keyword>
<name>A0A7L2XIV7_9PASS</name>
<keyword evidence="11 14" id="KW-0520">NAD</keyword>
<dbReference type="GO" id="GO:0003950">
    <property type="term" value="F:NAD+ poly-ADP-ribosyltransferase activity"/>
    <property type="evidence" value="ECO:0007669"/>
    <property type="project" value="TreeGrafter"/>
</dbReference>
<proteinExistence type="inferred from homology"/>
<dbReference type="OrthoDB" id="423533at2759"/>
<accession>A0A7L2XIV7</accession>
<dbReference type="GO" id="GO:0090729">
    <property type="term" value="F:toxin activity"/>
    <property type="evidence" value="ECO:0007669"/>
    <property type="project" value="UniProtKB-KW"/>
</dbReference>
<evidence type="ECO:0000256" key="10">
    <source>
        <dbReference type="ARBA" id="ARBA00023026"/>
    </source>
</evidence>
<dbReference type="PROSITE" id="PS51996">
    <property type="entry name" value="TR_MART"/>
    <property type="match status" value="1"/>
</dbReference>
<comment type="subcellular location">
    <subcellularLocation>
        <location evidence="1">Secreted</location>
    </subcellularLocation>
</comment>
<keyword evidence="8" id="KW-0732">Signal</keyword>
<dbReference type="InterPro" id="IPR050999">
    <property type="entry name" value="ADP-ribosyltransferase_ARG"/>
</dbReference>
<dbReference type="PRINTS" id="PR00970">
    <property type="entry name" value="RIBTRNSFRASE"/>
</dbReference>
<evidence type="ECO:0000256" key="7">
    <source>
        <dbReference type="ARBA" id="ARBA00022695"/>
    </source>
</evidence>
<feature type="non-terminal residue" evidence="15">
    <location>
        <position position="221"/>
    </location>
</feature>
<evidence type="ECO:0000256" key="3">
    <source>
        <dbReference type="ARBA" id="ARBA00022525"/>
    </source>
</evidence>
<keyword evidence="16" id="KW-1185">Reference proteome</keyword>
<dbReference type="SUPFAM" id="SSF56399">
    <property type="entry name" value="ADP-ribosylation"/>
    <property type="match status" value="1"/>
</dbReference>
<evidence type="ECO:0000256" key="11">
    <source>
        <dbReference type="ARBA" id="ARBA00023027"/>
    </source>
</evidence>
<protein>
    <recommendedName>
        <fullName evidence="14">NAD(P)(+)--arginine ADP-ribosyltransferase</fullName>
        <ecNumber evidence="14">2.4.2.31</ecNumber>
    </recommendedName>
    <alternativeName>
        <fullName evidence="14">Mono(ADP-ribosyl)transferase</fullName>
    </alternativeName>
</protein>
<dbReference type="GO" id="GO:0044194">
    <property type="term" value="C:cytolytic granule"/>
    <property type="evidence" value="ECO:0007669"/>
    <property type="project" value="UniProtKB-ARBA"/>
</dbReference>
<evidence type="ECO:0000256" key="12">
    <source>
        <dbReference type="ARBA" id="ARBA00023157"/>
    </source>
</evidence>
<dbReference type="PROSITE" id="PS01291">
    <property type="entry name" value="ART"/>
    <property type="match status" value="1"/>
</dbReference>
<dbReference type="Proteomes" id="UP000545329">
    <property type="component" value="Unassembled WGS sequence"/>
</dbReference>
<comment type="catalytic activity">
    <reaction evidence="13 14">
        <text>L-arginyl-[protein] + NAD(+) = N(omega)-(ADP-D-ribosyl)-L-arginyl-[protein] + nicotinamide + H(+)</text>
        <dbReference type="Rhea" id="RHEA:19149"/>
        <dbReference type="Rhea" id="RHEA-COMP:10532"/>
        <dbReference type="Rhea" id="RHEA-COMP:15087"/>
        <dbReference type="ChEBI" id="CHEBI:15378"/>
        <dbReference type="ChEBI" id="CHEBI:17154"/>
        <dbReference type="ChEBI" id="CHEBI:29965"/>
        <dbReference type="ChEBI" id="CHEBI:57540"/>
        <dbReference type="ChEBI" id="CHEBI:142554"/>
        <dbReference type="EC" id="2.4.2.31"/>
    </reaction>
</comment>
<evidence type="ECO:0000256" key="14">
    <source>
        <dbReference type="RuleBase" id="RU361228"/>
    </source>
</evidence>
<dbReference type="AlphaFoldDB" id="A0A7L2XIV7"/>
<gene>
    <name evidence="15" type="primary">Nrt1</name>
    <name evidence="15" type="ORF">ERPZAN_R09678</name>
</gene>
<evidence type="ECO:0000256" key="4">
    <source>
        <dbReference type="ARBA" id="ARBA00022656"/>
    </source>
</evidence>
<evidence type="ECO:0000256" key="8">
    <source>
        <dbReference type="ARBA" id="ARBA00022729"/>
    </source>
</evidence>
<evidence type="ECO:0000256" key="1">
    <source>
        <dbReference type="ARBA" id="ARBA00004613"/>
    </source>
</evidence>
<dbReference type="FunFam" id="3.90.176.10:FF:000001">
    <property type="entry name" value="NAD(P)(+)--arginine ADP-ribosyltransferase"/>
    <property type="match status" value="1"/>
</dbReference>
<evidence type="ECO:0000313" key="15">
    <source>
        <dbReference type="EMBL" id="NXS82341.1"/>
    </source>
</evidence>